<evidence type="ECO:0000256" key="2">
    <source>
        <dbReference type="ARBA" id="ARBA00006247"/>
    </source>
</evidence>
<dbReference type="InterPro" id="IPR036264">
    <property type="entry name" value="Bact_exopeptidase_dim_dom"/>
</dbReference>
<dbReference type="PANTHER" id="PTHR43808">
    <property type="entry name" value="ACETYLORNITHINE DEACETYLASE"/>
    <property type="match status" value="1"/>
</dbReference>
<dbReference type="Gene3D" id="3.30.70.360">
    <property type="match status" value="2"/>
</dbReference>
<dbReference type="PANTHER" id="PTHR43808:SF31">
    <property type="entry name" value="N-ACETYL-L-CITRULLINE DEACETYLASE"/>
    <property type="match status" value="1"/>
</dbReference>
<evidence type="ECO:0000313" key="13">
    <source>
        <dbReference type="Proteomes" id="UP001589773"/>
    </source>
</evidence>
<sequence>MMKTTLLASLLLASFATPGAASAAAAPAASAPAAAASAARASSAPANTAPSDTAIKTAKYAVTTYRKDVIDTLAKLVSYNTVADKDVPSDRNPVHIAFKEALKQEAQRLGLDYADHGWTVIIGLGQGSERVGIVTHGDVQPADPSKWKKSPFVLDRTSEPGKLLARGAEDDKGPIATALYAMKSIRDRQVPLSKRIELYIYMGEESDWGPLTEFLKTHEPPQVNITLDAEYPAVTAEKGSGTVAVTVPKAGAAVPPEGEPYVAEFGGGYFRTQIPEDATALIANATADIEKQVRARAAKQEGMHYSFAWQGSSLAIKAKGVSSHSSKPEHGVNAVSMLADALAVRPWADTVAGGVVNFLNEMVGTGIHGEKFGNIAYRDSFMGPMTFAPTVIKQAEGDGGIEVSINLRRPQGKSSEQLANEINAALAQWQGRRLPLSNITVRIGEPWVQKNAPHLPTLMNVFSYFTGMKNPQPVAIGGGTNSRLFPGAVSFGPAMPGKVYTGHSEHEFITEKQLLLNLQMYTAVLVELAK</sequence>
<dbReference type="NCBIfam" id="TIGR01887">
    <property type="entry name" value="dipeptidaselike"/>
    <property type="match status" value="1"/>
</dbReference>
<keyword evidence="10" id="KW-0732">Signal</keyword>
<evidence type="ECO:0000256" key="1">
    <source>
        <dbReference type="ARBA" id="ARBA00001947"/>
    </source>
</evidence>
<keyword evidence="13" id="KW-1185">Reference proteome</keyword>
<organism evidence="12 13">
    <name type="scientific">Massilia consociata</name>
    <dbReference type="NCBI Taxonomy" id="760117"/>
    <lineage>
        <taxon>Bacteria</taxon>
        <taxon>Pseudomonadati</taxon>
        <taxon>Pseudomonadota</taxon>
        <taxon>Betaproteobacteria</taxon>
        <taxon>Burkholderiales</taxon>
        <taxon>Oxalobacteraceae</taxon>
        <taxon>Telluria group</taxon>
        <taxon>Massilia</taxon>
    </lineage>
</organism>
<evidence type="ECO:0000259" key="11">
    <source>
        <dbReference type="Pfam" id="PF07687"/>
    </source>
</evidence>
<dbReference type="RefSeq" id="WP_379677425.1">
    <property type="nucleotide sequence ID" value="NZ_JBHLWP010000003.1"/>
</dbReference>
<evidence type="ECO:0000256" key="3">
    <source>
        <dbReference type="ARBA" id="ARBA00022670"/>
    </source>
</evidence>
<reference evidence="12 13" key="1">
    <citation type="submission" date="2024-09" db="EMBL/GenBank/DDBJ databases">
        <authorList>
            <person name="Sun Q."/>
            <person name="Mori K."/>
        </authorList>
    </citation>
    <scope>NUCLEOTIDE SEQUENCE [LARGE SCALE GENOMIC DNA]</scope>
    <source>
        <strain evidence="12 13">CCM 7792</strain>
    </source>
</reference>
<dbReference type="InterPro" id="IPR011650">
    <property type="entry name" value="Peptidase_M20_dimer"/>
</dbReference>
<dbReference type="InterPro" id="IPR002933">
    <property type="entry name" value="Peptidase_M20"/>
</dbReference>
<keyword evidence="7 12" id="KW-0224">Dipeptidase</keyword>
<evidence type="ECO:0000256" key="7">
    <source>
        <dbReference type="ARBA" id="ARBA00022997"/>
    </source>
</evidence>
<comment type="similarity">
    <text evidence="2">Belongs to the peptidase M20A family.</text>
</comment>
<keyword evidence="8" id="KW-0482">Metalloprotease</keyword>
<dbReference type="Gene3D" id="3.40.630.10">
    <property type="entry name" value="Zn peptidases"/>
    <property type="match status" value="1"/>
</dbReference>
<dbReference type="NCBIfam" id="NF004809">
    <property type="entry name" value="PRK06156.1"/>
    <property type="match status" value="1"/>
</dbReference>
<feature type="domain" description="Peptidase M20 dimerisation" evidence="11">
    <location>
        <begin position="314"/>
        <end position="427"/>
    </location>
</feature>
<evidence type="ECO:0000256" key="5">
    <source>
        <dbReference type="ARBA" id="ARBA00022801"/>
    </source>
</evidence>
<dbReference type="Proteomes" id="UP001589773">
    <property type="component" value="Unassembled WGS sequence"/>
</dbReference>
<dbReference type="EC" id="3.4.13.-" evidence="12"/>
<evidence type="ECO:0000256" key="4">
    <source>
        <dbReference type="ARBA" id="ARBA00022723"/>
    </source>
</evidence>
<feature type="signal peptide" evidence="10">
    <location>
        <begin position="1"/>
        <end position="23"/>
    </location>
</feature>
<dbReference type="EMBL" id="JBHLWP010000003">
    <property type="protein sequence ID" value="MFC0250660.1"/>
    <property type="molecule type" value="Genomic_DNA"/>
</dbReference>
<dbReference type="InterPro" id="IPR050072">
    <property type="entry name" value="Peptidase_M20A"/>
</dbReference>
<comment type="cofactor">
    <cofactor evidence="1">
        <name>Zn(2+)</name>
        <dbReference type="ChEBI" id="CHEBI:29105"/>
    </cofactor>
</comment>
<evidence type="ECO:0000313" key="12">
    <source>
        <dbReference type="EMBL" id="MFC0250660.1"/>
    </source>
</evidence>
<keyword evidence="3" id="KW-0645">Protease</keyword>
<keyword evidence="4" id="KW-0479">Metal-binding</keyword>
<evidence type="ECO:0000256" key="10">
    <source>
        <dbReference type="SAM" id="SignalP"/>
    </source>
</evidence>
<dbReference type="SUPFAM" id="SSF55031">
    <property type="entry name" value="Bacterial exopeptidase dimerisation domain"/>
    <property type="match status" value="1"/>
</dbReference>
<evidence type="ECO:0000256" key="9">
    <source>
        <dbReference type="ARBA" id="ARBA00023285"/>
    </source>
</evidence>
<dbReference type="GO" id="GO:0016805">
    <property type="term" value="F:dipeptidase activity"/>
    <property type="evidence" value="ECO:0007669"/>
    <property type="project" value="UniProtKB-KW"/>
</dbReference>
<gene>
    <name evidence="12" type="ORF">ACFFJK_02055</name>
</gene>
<name>A0ABV6FAV1_9BURK</name>
<accession>A0ABV6FAV1</accession>
<dbReference type="Pfam" id="PF01546">
    <property type="entry name" value="Peptidase_M20"/>
    <property type="match status" value="1"/>
</dbReference>
<proteinExistence type="inferred from homology"/>
<dbReference type="Pfam" id="PF07687">
    <property type="entry name" value="M20_dimer"/>
    <property type="match status" value="1"/>
</dbReference>
<keyword evidence="9" id="KW-0170">Cobalt</keyword>
<comment type="caution">
    <text evidence="12">The sequence shown here is derived from an EMBL/GenBank/DDBJ whole genome shotgun (WGS) entry which is preliminary data.</text>
</comment>
<keyword evidence="5 12" id="KW-0378">Hydrolase</keyword>
<keyword evidence="6" id="KW-0862">Zinc</keyword>
<evidence type="ECO:0000256" key="6">
    <source>
        <dbReference type="ARBA" id="ARBA00022833"/>
    </source>
</evidence>
<dbReference type="SUPFAM" id="SSF53187">
    <property type="entry name" value="Zn-dependent exopeptidases"/>
    <property type="match status" value="1"/>
</dbReference>
<dbReference type="InterPro" id="IPR010964">
    <property type="entry name" value="M20A_pepV-rel"/>
</dbReference>
<evidence type="ECO:0000256" key="8">
    <source>
        <dbReference type="ARBA" id="ARBA00023049"/>
    </source>
</evidence>
<protein>
    <submittedName>
        <fullName evidence="12">Dipeptidase</fullName>
        <ecNumber evidence="12">3.4.13.-</ecNumber>
    </submittedName>
</protein>
<feature type="chain" id="PRO_5047263061" evidence="10">
    <location>
        <begin position="24"/>
        <end position="530"/>
    </location>
</feature>